<dbReference type="InterPro" id="IPR019704">
    <property type="entry name" value="Flagellar_assmbl_FliX_class2"/>
</dbReference>
<dbReference type="Pfam" id="PF10768">
    <property type="entry name" value="FliX"/>
    <property type="match status" value="1"/>
</dbReference>
<keyword evidence="3" id="KW-1185">Reference proteome</keyword>
<dbReference type="AlphaFoldDB" id="A0A7X6BQ48"/>
<evidence type="ECO:0000313" key="2">
    <source>
        <dbReference type="EMBL" id="NJC42470.1"/>
    </source>
</evidence>
<sequence length="151" mass="15282">MVRYVLESHSMKVTGPSGPSSSQGARPAKAAGGFSVPSSSAGAPAGATASAASVGGVAGVSALMALQGVEDATERRRRAIRRGSGLLDRLDELKLALLGGEAGEGALERLGRGLREERPIDADPALNGLLAQIDLRAAVELAKADLRRTAA</sequence>
<gene>
    <name evidence="2" type="ORF">GGQ87_002765</name>
</gene>
<name>A0A7X6BQ48_9CAUL</name>
<feature type="compositionally biased region" description="Low complexity" evidence="1">
    <location>
        <begin position="30"/>
        <end position="48"/>
    </location>
</feature>
<organism evidence="2 3">
    <name type="scientific">Brevundimonas alba</name>
    <dbReference type="NCBI Taxonomy" id="74314"/>
    <lineage>
        <taxon>Bacteria</taxon>
        <taxon>Pseudomonadati</taxon>
        <taxon>Pseudomonadota</taxon>
        <taxon>Alphaproteobacteria</taxon>
        <taxon>Caulobacterales</taxon>
        <taxon>Caulobacteraceae</taxon>
        <taxon>Brevundimonas</taxon>
    </lineage>
</organism>
<accession>A0A7X6BQ48</accession>
<protein>
    <recommendedName>
        <fullName evidence="4">Flagellar assembly regulator FliX</fullName>
    </recommendedName>
</protein>
<proteinExistence type="predicted"/>
<evidence type="ECO:0008006" key="4">
    <source>
        <dbReference type="Google" id="ProtNLM"/>
    </source>
</evidence>
<evidence type="ECO:0000256" key="1">
    <source>
        <dbReference type="SAM" id="MobiDB-lite"/>
    </source>
</evidence>
<evidence type="ECO:0000313" key="3">
    <source>
        <dbReference type="Proteomes" id="UP000587415"/>
    </source>
</evidence>
<feature type="region of interest" description="Disordered" evidence="1">
    <location>
        <begin position="1"/>
        <end position="48"/>
    </location>
</feature>
<reference evidence="2 3" key="1">
    <citation type="submission" date="2020-03" db="EMBL/GenBank/DDBJ databases">
        <title>Genomic Encyclopedia of Type Strains, Phase IV (KMG-IV): sequencing the most valuable type-strain genomes for metagenomic binning, comparative biology and taxonomic classification.</title>
        <authorList>
            <person name="Goeker M."/>
        </authorList>
    </citation>
    <scope>NUCLEOTIDE SEQUENCE [LARGE SCALE GENOMIC DNA]</scope>
    <source>
        <strain evidence="2 3">DSM 4736</strain>
    </source>
</reference>
<comment type="caution">
    <text evidence="2">The sequence shown here is derived from an EMBL/GenBank/DDBJ whole genome shotgun (WGS) entry which is preliminary data.</text>
</comment>
<dbReference type="GO" id="GO:0044781">
    <property type="term" value="P:bacterial-type flagellum organization"/>
    <property type="evidence" value="ECO:0007669"/>
    <property type="project" value="InterPro"/>
</dbReference>
<dbReference type="Proteomes" id="UP000587415">
    <property type="component" value="Unassembled WGS sequence"/>
</dbReference>
<dbReference type="RefSeq" id="WP_245161610.1">
    <property type="nucleotide sequence ID" value="NZ_JAATJM010000002.1"/>
</dbReference>
<dbReference type="EMBL" id="JAATJM010000002">
    <property type="protein sequence ID" value="NJC42470.1"/>
    <property type="molecule type" value="Genomic_DNA"/>
</dbReference>